<dbReference type="EMBL" id="ML732260">
    <property type="protein sequence ID" value="KAB8071916.1"/>
    <property type="molecule type" value="Genomic_DNA"/>
</dbReference>
<feature type="transmembrane region" description="Helical" evidence="1">
    <location>
        <begin position="36"/>
        <end position="56"/>
    </location>
</feature>
<organism evidence="2 3">
    <name type="scientific">Aspergillus leporis</name>
    <dbReference type="NCBI Taxonomy" id="41062"/>
    <lineage>
        <taxon>Eukaryota</taxon>
        <taxon>Fungi</taxon>
        <taxon>Dikarya</taxon>
        <taxon>Ascomycota</taxon>
        <taxon>Pezizomycotina</taxon>
        <taxon>Eurotiomycetes</taxon>
        <taxon>Eurotiomycetidae</taxon>
        <taxon>Eurotiales</taxon>
        <taxon>Aspergillaceae</taxon>
        <taxon>Aspergillus</taxon>
        <taxon>Aspergillus subgen. Circumdati</taxon>
    </lineage>
</organism>
<dbReference type="Proteomes" id="UP000326565">
    <property type="component" value="Unassembled WGS sequence"/>
</dbReference>
<keyword evidence="1" id="KW-0812">Transmembrane</keyword>
<feature type="transmembrane region" description="Helical" evidence="1">
    <location>
        <begin position="77"/>
        <end position="106"/>
    </location>
</feature>
<name>A0A5N5WTN9_9EURO</name>
<sequence>MEGLLTRGYQCLFRVSSVPFLFLFSNPLSFSSGSHWFSFLFLFFLFGYILHVRALYMGLSIAHEDTPRPQSRVLLRGFGWSSFTLVVVWLQLLIGIALFILLYILMDVFFVSI</sequence>
<reference evidence="2 3" key="1">
    <citation type="submission" date="2019-04" db="EMBL/GenBank/DDBJ databases">
        <title>Friends and foes A comparative genomics study of 23 Aspergillus species from section Flavi.</title>
        <authorList>
            <consortium name="DOE Joint Genome Institute"/>
            <person name="Kjaerbolling I."/>
            <person name="Vesth T."/>
            <person name="Frisvad J.C."/>
            <person name="Nybo J.L."/>
            <person name="Theobald S."/>
            <person name="Kildgaard S."/>
            <person name="Isbrandt T."/>
            <person name="Kuo A."/>
            <person name="Sato A."/>
            <person name="Lyhne E.K."/>
            <person name="Kogle M.E."/>
            <person name="Wiebenga A."/>
            <person name="Kun R.S."/>
            <person name="Lubbers R.J."/>
            <person name="Makela M.R."/>
            <person name="Barry K."/>
            <person name="Chovatia M."/>
            <person name="Clum A."/>
            <person name="Daum C."/>
            <person name="Haridas S."/>
            <person name="He G."/>
            <person name="LaButti K."/>
            <person name="Lipzen A."/>
            <person name="Mondo S."/>
            <person name="Riley R."/>
            <person name="Salamov A."/>
            <person name="Simmons B.A."/>
            <person name="Magnuson J.K."/>
            <person name="Henrissat B."/>
            <person name="Mortensen U.H."/>
            <person name="Larsen T.O."/>
            <person name="Devries R.P."/>
            <person name="Grigoriev I.V."/>
            <person name="Machida M."/>
            <person name="Baker S.E."/>
            <person name="Andersen M.R."/>
        </authorList>
    </citation>
    <scope>NUCLEOTIDE SEQUENCE [LARGE SCALE GENOMIC DNA]</scope>
    <source>
        <strain evidence="2 3">CBS 151.66</strain>
    </source>
</reference>
<evidence type="ECO:0000256" key="1">
    <source>
        <dbReference type="SAM" id="Phobius"/>
    </source>
</evidence>
<evidence type="ECO:0000313" key="3">
    <source>
        <dbReference type="Proteomes" id="UP000326565"/>
    </source>
</evidence>
<gene>
    <name evidence="2" type="ORF">BDV29DRAFT_11288</name>
</gene>
<accession>A0A5N5WTN9</accession>
<keyword evidence="1" id="KW-1133">Transmembrane helix</keyword>
<keyword evidence="1" id="KW-0472">Membrane</keyword>
<dbReference type="AlphaFoldDB" id="A0A5N5WTN9"/>
<feature type="transmembrane region" description="Helical" evidence="1">
    <location>
        <begin position="12"/>
        <end position="30"/>
    </location>
</feature>
<keyword evidence="3" id="KW-1185">Reference proteome</keyword>
<protein>
    <submittedName>
        <fullName evidence="2">Uncharacterized protein</fullName>
    </submittedName>
</protein>
<evidence type="ECO:0000313" key="2">
    <source>
        <dbReference type="EMBL" id="KAB8071916.1"/>
    </source>
</evidence>
<proteinExistence type="predicted"/>